<dbReference type="GO" id="GO:0005634">
    <property type="term" value="C:nucleus"/>
    <property type="evidence" value="ECO:0007669"/>
    <property type="project" value="UniProtKB-SubCell"/>
</dbReference>
<dbReference type="InterPro" id="IPR007219">
    <property type="entry name" value="XnlR_reg_dom"/>
</dbReference>
<accession>A0A1U7LGD9</accession>
<dbReference type="EMBL" id="LXFE01004399">
    <property type="protein sequence ID" value="OLL21688.1"/>
    <property type="molecule type" value="Genomic_DNA"/>
</dbReference>
<feature type="domain" description="Xylanolytic transcriptional activator regulatory" evidence="3">
    <location>
        <begin position="3"/>
        <end position="109"/>
    </location>
</feature>
<name>A0A1U7LGD9_NEOID</name>
<keyword evidence="2" id="KW-0539">Nucleus</keyword>
<dbReference type="Proteomes" id="UP000186594">
    <property type="component" value="Unassembled WGS sequence"/>
</dbReference>
<evidence type="ECO:0000256" key="2">
    <source>
        <dbReference type="ARBA" id="ARBA00023242"/>
    </source>
</evidence>
<dbReference type="GO" id="GO:0006351">
    <property type="term" value="P:DNA-templated transcription"/>
    <property type="evidence" value="ECO:0007669"/>
    <property type="project" value="InterPro"/>
</dbReference>
<dbReference type="OrthoDB" id="424974at2759"/>
<organism evidence="4 5">
    <name type="scientific">Neolecta irregularis (strain DAH-3)</name>
    <dbReference type="NCBI Taxonomy" id="1198029"/>
    <lineage>
        <taxon>Eukaryota</taxon>
        <taxon>Fungi</taxon>
        <taxon>Dikarya</taxon>
        <taxon>Ascomycota</taxon>
        <taxon>Taphrinomycotina</taxon>
        <taxon>Neolectales</taxon>
        <taxon>Neolectaceae</taxon>
        <taxon>Neolecta</taxon>
    </lineage>
</organism>
<protein>
    <submittedName>
        <fullName evidence="4">Putative transcriptional regulatory protein</fullName>
    </submittedName>
</protein>
<dbReference type="GO" id="GO:0003677">
    <property type="term" value="F:DNA binding"/>
    <property type="evidence" value="ECO:0007669"/>
    <property type="project" value="InterPro"/>
</dbReference>
<dbReference type="AlphaFoldDB" id="A0A1U7LGD9"/>
<sequence length="313" mass="36317">MASSSVVWMNSGVLIYAAQSIGLHREPSKIGLSGTECELRRRMWVAILVYENTTAWYNGMRSQIHPGDYDCIHPAYLPELDGADENSRFRTLWSVQMSKMLLYFNEIYREAYCTKRTCVYRAGALDRQIQELELKTYEMLSADFESGTIESQFRELAFEVLLCRLYLCVQIPFLRKMNKFSCKRTLEVAQRSIRSLIKFNDCALETISYRWYGQIWILTSPLLATIVMSIALVKLDKDNENLWSLVGHAYEILSTAPEFQVLKGAEMACWVIKTINNERNCRGEIINNLDTFCGIEPMTKTLLQMFRKDELFM</sequence>
<comment type="caution">
    <text evidence="4">The sequence shown here is derived from an EMBL/GenBank/DDBJ whole genome shotgun (WGS) entry which is preliminary data.</text>
</comment>
<proteinExistence type="predicted"/>
<evidence type="ECO:0000259" key="3">
    <source>
        <dbReference type="Pfam" id="PF04082"/>
    </source>
</evidence>
<evidence type="ECO:0000313" key="5">
    <source>
        <dbReference type="Proteomes" id="UP000186594"/>
    </source>
</evidence>
<dbReference type="Pfam" id="PF04082">
    <property type="entry name" value="Fungal_trans"/>
    <property type="match status" value="1"/>
</dbReference>
<dbReference type="InterPro" id="IPR050613">
    <property type="entry name" value="Sec_Metabolite_Reg"/>
</dbReference>
<evidence type="ECO:0000256" key="1">
    <source>
        <dbReference type="ARBA" id="ARBA00004123"/>
    </source>
</evidence>
<dbReference type="GO" id="GO:0008270">
    <property type="term" value="F:zinc ion binding"/>
    <property type="evidence" value="ECO:0007669"/>
    <property type="project" value="InterPro"/>
</dbReference>
<dbReference type="PANTHER" id="PTHR31001">
    <property type="entry name" value="UNCHARACTERIZED TRANSCRIPTIONAL REGULATORY PROTEIN"/>
    <property type="match status" value="1"/>
</dbReference>
<comment type="subcellular location">
    <subcellularLocation>
        <location evidence="1">Nucleus</location>
    </subcellularLocation>
</comment>
<gene>
    <name evidence="4" type="ORF">NEOLI_001080</name>
</gene>
<dbReference type="CDD" id="cd12148">
    <property type="entry name" value="fungal_TF_MHR"/>
    <property type="match status" value="1"/>
</dbReference>
<evidence type="ECO:0000313" key="4">
    <source>
        <dbReference type="EMBL" id="OLL21688.1"/>
    </source>
</evidence>
<reference evidence="4 5" key="1">
    <citation type="submission" date="2016-04" db="EMBL/GenBank/DDBJ databases">
        <title>Evolutionary innovation and constraint leading to complex multicellularity in the Ascomycota.</title>
        <authorList>
            <person name="Cisse O."/>
            <person name="Nguyen A."/>
            <person name="Hewitt D.A."/>
            <person name="Jedd G."/>
            <person name="Stajich J.E."/>
        </authorList>
    </citation>
    <scope>NUCLEOTIDE SEQUENCE [LARGE SCALE GENOMIC DNA]</scope>
    <source>
        <strain evidence="4 5">DAH-3</strain>
    </source>
</reference>
<keyword evidence="5" id="KW-1185">Reference proteome</keyword>